<dbReference type="EMBL" id="LAZR01058716">
    <property type="protein sequence ID" value="KKK69300.1"/>
    <property type="molecule type" value="Genomic_DNA"/>
</dbReference>
<proteinExistence type="predicted"/>
<evidence type="ECO:0000313" key="1">
    <source>
        <dbReference type="EMBL" id="KKK69300.1"/>
    </source>
</evidence>
<protein>
    <submittedName>
        <fullName evidence="1">Uncharacterized protein</fullName>
    </submittedName>
</protein>
<dbReference type="AlphaFoldDB" id="A0A0F8Y6P0"/>
<reference evidence="1" key="1">
    <citation type="journal article" date="2015" name="Nature">
        <title>Complex archaea that bridge the gap between prokaryotes and eukaryotes.</title>
        <authorList>
            <person name="Spang A."/>
            <person name="Saw J.H."/>
            <person name="Jorgensen S.L."/>
            <person name="Zaremba-Niedzwiedzka K."/>
            <person name="Martijn J."/>
            <person name="Lind A.E."/>
            <person name="van Eijk R."/>
            <person name="Schleper C."/>
            <person name="Guy L."/>
            <person name="Ettema T.J."/>
        </authorList>
    </citation>
    <scope>NUCLEOTIDE SEQUENCE</scope>
</reference>
<organism evidence="1">
    <name type="scientific">marine sediment metagenome</name>
    <dbReference type="NCBI Taxonomy" id="412755"/>
    <lineage>
        <taxon>unclassified sequences</taxon>
        <taxon>metagenomes</taxon>
        <taxon>ecological metagenomes</taxon>
    </lineage>
</organism>
<comment type="caution">
    <text evidence="1">The sequence shown here is derived from an EMBL/GenBank/DDBJ whole genome shotgun (WGS) entry which is preliminary data.</text>
</comment>
<sequence length="127" mass="13387">MATTSSFKMRRPTYELSSTLTYSDTTATKVFSLPDGVRIVDWIVNVVTAFSGGSTHTIDVGSTSASGDEFLDGVTVATAGKVTLTTHVQLAGRVTTAITDVYMSVADGTAGEVRVTCLFSHEKGRLS</sequence>
<name>A0A0F8Y6P0_9ZZZZ</name>
<gene>
    <name evidence="1" type="ORF">LCGC14_2935430</name>
</gene>
<accession>A0A0F8Y6P0</accession>